<feature type="transmembrane region" description="Helical" evidence="2">
    <location>
        <begin position="270"/>
        <end position="292"/>
    </location>
</feature>
<dbReference type="Pfam" id="PF17784">
    <property type="entry name" value="Sulfotransfer_4"/>
    <property type="match status" value="1"/>
</dbReference>
<evidence type="ECO:0000256" key="1">
    <source>
        <dbReference type="SAM" id="MobiDB-lite"/>
    </source>
</evidence>
<comment type="caution">
    <text evidence="3">The sequence shown here is derived from an EMBL/GenBank/DDBJ whole genome shotgun (WGS) entry which is preliminary data.</text>
</comment>
<evidence type="ECO:0008006" key="5">
    <source>
        <dbReference type="Google" id="ProtNLM"/>
    </source>
</evidence>
<dbReference type="AlphaFoldDB" id="A0AAE0U8N6"/>
<proteinExistence type="predicted"/>
<keyword evidence="2" id="KW-0472">Membrane</keyword>
<name>A0AAE0U8N6_9PEZI</name>
<feature type="region of interest" description="Disordered" evidence="1">
    <location>
        <begin position="1"/>
        <end position="28"/>
    </location>
</feature>
<gene>
    <name evidence="3" type="ORF">B0H63DRAFT_427117</name>
</gene>
<reference evidence="3" key="1">
    <citation type="journal article" date="2023" name="Mol. Phylogenet. Evol.">
        <title>Genome-scale phylogeny and comparative genomics of the fungal order Sordariales.</title>
        <authorList>
            <person name="Hensen N."/>
            <person name="Bonometti L."/>
            <person name="Westerberg I."/>
            <person name="Brannstrom I.O."/>
            <person name="Guillou S."/>
            <person name="Cros-Aarteil S."/>
            <person name="Calhoun S."/>
            <person name="Haridas S."/>
            <person name="Kuo A."/>
            <person name="Mondo S."/>
            <person name="Pangilinan J."/>
            <person name="Riley R."/>
            <person name="LaButti K."/>
            <person name="Andreopoulos B."/>
            <person name="Lipzen A."/>
            <person name="Chen C."/>
            <person name="Yan M."/>
            <person name="Daum C."/>
            <person name="Ng V."/>
            <person name="Clum A."/>
            <person name="Steindorff A."/>
            <person name="Ohm R.A."/>
            <person name="Martin F."/>
            <person name="Silar P."/>
            <person name="Natvig D.O."/>
            <person name="Lalanne C."/>
            <person name="Gautier V."/>
            <person name="Ament-Velasquez S.L."/>
            <person name="Kruys A."/>
            <person name="Hutchinson M.I."/>
            <person name="Powell A.J."/>
            <person name="Barry K."/>
            <person name="Miller A.N."/>
            <person name="Grigoriev I.V."/>
            <person name="Debuchy R."/>
            <person name="Gladieux P."/>
            <person name="Hiltunen Thoren M."/>
            <person name="Johannesson H."/>
        </authorList>
    </citation>
    <scope>NUCLEOTIDE SEQUENCE</scope>
    <source>
        <strain evidence="3">CBS 232.78</strain>
    </source>
</reference>
<sequence length="298" mass="33467">MATLRNKKTQQPDSGADAVLSDTKENTSPVTTFGNDGGVLCLGPFRTGTYSMTKALNMLGVDRVLHGRHMSRWAKENPVLLQQWARAAWANLPYMRVLYPDRPPGWLKPEFASDTTIADVACLYPESLIKAYPRAKVILCYRDPDKWATSIDATLVQLLTGWAGTLVRQLAEPLTGIFGLTMRWDVLRAWFEVATVTEMRAVYKDKFEAHYATVRAMVPPGQLLEYRLGDGWGPLCEFLGTSEPSPGVSFPRVNDGKTLRRTLRLGMAVTLLKALWMLLRFPVMLAGLWLLIRAGWRH</sequence>
<dbReference type="PANTHER" id="PTHR36978:SF4">
    <property type="entry name" value="P-LOOP CONTAINING NUCLEOSIDE TRIPHOSPHATE HYDROLASE PROTEIN"/>
    <property type="match status" value="1"/>
</dbReference>
<keyword evidence="4" id="KW-1185">Reference proteome</keyword>
<keyword evidence="2" id="KW-1133">Transmembrane helix</keyword>
<evidence type="ECO:0000313" key="3">
    <source>
        <dbReference type="EMBL" id="KAK3395091.1"/>
    </source>
</evidence>
<dbReference type="InterPro" id="IPR027417">
    <property type="entry name" value="P-loop_NTPase"/>
</dbReference>
<reference evidence="3" key="2">
    <citation type="submission" date="2023-06" db="EMBL/GenBank/DDBJ databases">
        <authorList>
            <consortium name="Lawrence Berkeley National Laboratory"/>
            <person name="Haridas S."/>
            <person name="Hensen N."/>
            <person name="Bonometti L."/>
            <person name="Westerberg I."/>
            <person name="Brannstrom I.O."/>
            <person name="Guillou S."/>
            <person name="Cros-Aarteil S."/>
            <person name="Calhoun S."/>
            <person name="Kuo A."/>
            <person name="Mondo S."/>
            <person name="Pangilinan J."/>
            <person name="Riley R."/>
            <person name="LaButti K."/>
            <person name="Andreopoulos B."/>
            <person name="Lipzen A."/>
            <person name="Chen C."/>
            <person name="Yanf M."/>
            <person name="Daum C."/>
            <person name="Ng V."/>
            <person name="Clum A."/>
            <person name="Steindorff A."/>
            <person name="Ohm R."/>
            <person name="Martin F."/>
            <person name="Silar P."/>
            <person name="Natvig D."/>
            <person name="Lalanne C."/>
            <person name="Gautier V."/>
            <person name="Ament-velasquez S.L."/>
            <person name="Kruys A."/>
            <person name="Hutchinson M.I."/>
            <person name="Powell A.J."/>
            <person name="Barry K."/>
            <person name="Miller A.N."/>
            <person name="Grigoriev I.V."/>
            <person name="Debuchy R."/>
            <person name="Gladieux P."/>
            <person name="Thoren M.H."/>
            <person name="Johannesson H."/>
        </authorList>
    </citation>
    <scope>NUCLEOTIDE SEQUENCE</scope>
    <source>
        <strain evidence="3">CBS 232.78</strain>
    </source>
</reference>
<keyword evidence="2" id="KW-0812">Transmembrane</keyword>
<evidence type="ECO:0000256" key="2">
    <source>
        <dbReference type="SAM" id="Phobius"/>
    </source>
</evidence>
<organism evidence="3 4">
    <name type="scientific">Podospora didyma</name>
    <dbReference type="NCBI Taxonomy" id="330526"/>
    <lineage>
        <taxon>Eukaryota</taxon>
        <taxon>Fungi</taxon>
        <taxon>Dikarya</taxon>
        <taxon>Ascomycota</taxon>
        <taxon>Pezizomycotina</taxon>
        <taxon>Sordariomycetes</taxon>
        <taxon>Sordariomycetidae</taxon>
        <taxon>Sordariales</taxon>
        <taxon>Podosporaceae</taxon>
        <taxon>Podospora</taxon>
    </lineage>
</organism>
<dbReference type="Gene3D" id="3.40.50.300">
    <property type="entry name" value="P-loop containing nucleotide triphosphate hydrolases"/>
    <property type="match status" value="1"/>
</dbReference>
<evidence type="ECO:0000313" key="4">
    <source>
        <dbReference type="Proteomes" id="UP001285441"/>
    </source>
</evidence>
<protein>
    <recommendedName>
        <fullName evidence="5">NAD dependent epimerase/dehydratase</fullName>
    </recommendedName>
</protein>
<dbReference type="Proteomes" id="UP001285441">
    <property type="component" value="Unassembled WGS sequence"/>
</dbReference>
<dbReference type="InterPro" id="IPR040632">
    <property type="entry name" value="Sulfotransfer_4"/>
</dbReference>
<dbReference type="SUPFAM" id="SSF52540">
    <property type="entry name" value="P-loop containing nucleoside triphosphate hydrolases"/>
    <property type="match status" value="1"/>
</dbReference>
<dbReference type="EMBL" id="JAULSW010000001">
    <property type="protein sequence ID" value="KAK3395091.1"/>
    <property type="molecule type" value="Genomic_DNA"/>
</dbReference>
<dbReference type="PANTHER" id="PTHR36978">
    <property type="entry name" value="P-LOOP CONTAINING NUCLEOTIDE TRIPHOSPHATE HYDROLASE"/>
    <property type="match status" value="1"/>
</dbReference>
<accession>A0AAE0U8N6</accession>